<proteinExistence type="predicted"/>
<accession>A0A0P9MJP8</accession>
<dbReference type="EMBL" id="LJQD01000412">
    <property type="protein sequence ID" value="KPW92167.1"/>
    <property type="molecule type" value="Genomic_DNA"/>
</dbReference>
<organism evidence="1 2">
    <name type="scientific">Pseudomonas syringae pv. castaneae</name>
    <dbReference type="NCBI Taxonomy" id="264450"/>
    <lineage>
        <taxon>Bacteria</taxon>
        <taxon>Pseudomonadati</taxon>
        <taxon>Pseudomonadota</taxon>
        <taxon>Gammaproteobacteria</taxon>
        <taxon>Pseudomonadales</taxon>
        <taxon>Pseudomonadaceae</taxon>
        <taxon>Pseudomonas</taxon>
        <taxon>Pseudomonas syringae</taxon>
    </lineage>
</organism>
<name>A0A0P9MJP8_PSESX</name>
<protein>
    <submittedName>
        <fullName evidence="1">Uncharacterized protein</fullName>
    </submittedName>
</protein>
<sequence length="123" mass="14038">MFTLWKGVMMKLIKPAKKQKRLIQEQKKLLPLKTATFRLNQLCLFGSRQRNNLRSRSSELTKNVTLVSSAMALGNYRVHTYLTLGFIRLASFKLPLARGTDQPPGRLPCIGPIKHQLRTSYAP</sequence>
<reference evidence="1 2" key="1">
    <citation type="submission" date="2015-09" db="EMBL/GenBank/DDBJ databases">
        <title>Genome announcement of multiple Pseudomonas syringae strains.</title>
        <authorList>
            <person name="Thakur S."/>
            <person name="Wang P.W."/>
            <person name="Gong Y."/>
            <person name="Weir B.S."/>
            <person name="Guttman D.S."/>
        </authorList>
    </citation>
    <scope>NUCLEOTIDE SEQUENCE [LARGE SCALE GENOMIC DNA]</scope>
    <source>
        <strain evidence="1 2">ICMP9419</strain>
    </source>
</reference>
<dbReference type="AlphaFoldDB" id="A0A0P9MJP8"/>
<dbReference type="Proteomes" id="UP000050381">
    <property type="component" value="Unassembled WGS sequence"/>
</dbReference>
<evidence type="ECO:0000313" key="2">
    <source>
        <dbReference type="Proteomes" id="UP000050381"/>
    </source>
</evidence>
<comment type="caution">
    <text evidence="1">The sequence shown here is derived from an EMBL/GenBank/DDBJ whole genome shotgun (WGS) entry which is preliminary data.</text>
</comment>
<dbReference type="PATRIC" id="fig|264450.4.peg.3477"/>
<evidence type="ECO:0000313" key="1">
    <source>
        <dbReference type="EMBL" id="KPW92167.1"/>
    </source>
</evidence>
<gene>
    <name evidence="1" type="ORF">ALO79_02877</name>
</gene>